<protein>
    <submittedName>
        <fullName evidence="3">Uncharacterized protein</fullName>
    </submittedName>
</protein>
<feature type="compositionally biased region" description="Polar residues" evidence="1">
    <location>
        <begin position="78"/>
        <end position="87"/>
    </location>
</feature>
<accession>A0ABS1CS41</accession>
<dbReference type="RefSeq" id="WP_133218456.1">
    <property type="nucleotide sequence ID" value="NZ_NRSG01000013.1"/>
</dbReference>
<comment type="caution">
    <text evidence="3">The sequence shown here is derived from an EMBL/GenBank/DDBJ whole genome shotgun (WGS) entry which is preliminary data.</text>
</comment>
<gene>
    <name evidence="3" type="ORF">CKO45_03420</name>
</gene>
<keyword evidence="2" id="KW-0732">Signal</keyword>
<sequence>MTPTRRGLAAILLATSAGPALAQGTPARRGPNGGLVAIADGHPIELLLAGTTLTLFLSGEDGRPSPSARASGRATVQAGGQTASVTLTPAEPNRLVGTLAAPLAAGARVVFNGTLGDGHRVTARYVLE</sequence>
<feature type="region of interest" description="Disordered" evidence="1">
    <location>
        <begin position="59"/>
        <end position="89"/>
    </location>
</feature>
<evidence type="ECO:0000313" key="4">
    <source>
        <dbReference type="Proteomes" id="UP000697995"/>
    </source>
</evidence>
<keyword evidence="4" id="KW-1185">Reference proteome</keyword>
<feature type="signal peptide" evidence="2">
    <location>
        <begin position="1"/>
        <end position="22"/>
    </location>
</feature>
<dbReference type="EMBL" id="NRSG01000013">
    <property type="protein sequence ID" value="MBK1657278.1"/>
    <property type="molecule type" value="Genomic_DNA"/>
</dbReference>
<evidence type="ECO:0000313" key="3">
    <source>
        <dbReference type="EMBL" id="MBK1657278.1"/>
    </source>
</evidence>
<reference evidence="3 4" key="1">
    <citation type="journal article" date="2020" name="Microorganisms">
        <title>Osmotic Adaptation and Compatible Solute Biosynthesis of Phototrophic Bacteria as Revealed from Genome Analyses.</title>
        <authorList>
            <person name="Imhoff J.F."/>
            <person name="Rahn T."/>
            <person name="Kunzel S."/>
            <person name="Keller A."/>
            <person name="Neulinger S.C."/>
        </authorList>
    </citation>
    <scope>NUCLEOTIDE SEQUENCE [LARGE SCALE GENOMIC DNA]</scope>
    <source>
        <strain evidence="3 4">DSM 15382</strain>
    </source>
</reference>
<evidence type="ECO:0000256" key="1">
    <source>
        <dbReference type="SAM" id="MobiDB-lite"/>
    </source>
</evidence>
<proteinExistence type="predicted"/>
<evidence type="ECO:0000256" key="2">
    <source>
        <dbReference type="SAM" id="SignalP"/>
    </source>
</evidence>
<organism evidence="3 4">
    <name type="scientific">Paracraurococcus ruber</name>
    <dbReference type="NCBI Taxonomy" id="77675"/>
    <lineage>
        <taxon>Bacteria</taxon>
        <taxon>Pseudomonadati</taxon>
        <taxon>Pseudomonadota</taxon>
        <taxon>Alphaproteobacteria</taxon>
        <taxon>Acetobacterales</taxon>
        <taxon>Roseomonadaceae</taxon>
        <taxon>Paracraurococcus</taxon>
    </lineage>
</organism>
<feature type="chain" id="PRO_5046975104" evidence="2">
    <location>
        <begin position="23"/>
        <end position="128"/>
    </location>
</feature>
<name>A0ABS1CS41_9PROT</name>
<dbReference type="Proteomes" id="UP000697995">
    <property type="component" value="Unassembled WGS sequence"/>
</dbReference>